<organism evidence="3 4">
    <name type="scientific">Geodermatophilus maliterrae</name>
    <dbReference type="NCBI Taxonomy" id="3162531"/>
    <lineage>
        <taxon>Bacteria</taxon>
        <taxon>Bacillati</taxon>
        <taxon>Actinomycetota</taxon>
        <taxon>Actinomycetes</taxon>
        <taxon>Geodermatophilales</taxon>
        <taxon>Geodermatophilaceae</taxon>
        <taxon>Geodermatophilus</taxon>
    </lineage>
</organism>
<name>A0ABV3XD29_9ACTN</name>
<sequence length="71" mass="7949">MIGFLLAVVTALVLLAAGFLLGVFWLREEHARETVLREEVEQKSRTMQQLVHPLDPNSTSRGEVPLTGCHH</sequence>
<evidence type="ECO:0000256" key="2">
    <source>
        <dbReference type="SAM" id="Phobius"/>
    </source>
</evidence>
<feature type="region of interest" description="Disordered" evidence="1">
    <location>
        <begin position="47"/>
        <end position="71"/>
    </location>
</feature>
<dbReference type="Proteomes" id="UP001560045">
    <property type="component" value="Unassembled WGS sequence"/>
</dbReference>
<evidence type="ECO:0000256" key="1">
    <source>
        <dbReference type="SAM" id="MobiDB-lite"/>
    </source>
</evidence>
<accession>A0ABV3XD29</accession>
<dbReference type="RefSeq" id="WP_369205353.1">
    <property type="nucleotide sequence ID" value="NZ_JBFNXQ010000021.1"/>
</dbReference>
<keyword evidence="4" id="KW-1185">Reference proteome</keyword>
<keyword evidence="2" id="KW-1133">Transmembrane helix</keyword>
<evidence type="ECO:0000313" key="3">
    <source>
        <dbReference type="EMBL" id="MEX5718470.1"/>
    </source>
</evidence>
<feature type="transmembrane region" description="Helical" evidence="2">
    <location>
        <begin position="6"/>
        <end position="26"/>
    </location>
</feature>
<evidence type="ECO:0000313" key="4">
    <source>
        <dbReference type="Proteomes" id="UP001560045"/>
    </source>
</evidence>
<proteinExistence type="predicted"/>
<gene>
    <name evidence="3" type="ORF">ABQ292_08855</name>
</gene>
<keyword evidence="2" id="KW-0812">Transmembrane</keyword>
<reference evidence="3 4" key="1">
    <citation type="submission" date="2024-06" db="EMBL/GenBank/DDBJ databases">
        <title>Draft genome sequence of Geodermatophilus badlandi, a novel member of the Geodermatophilaceae isolated from badland sedimentary rocks in the Red desert, Wyoming, USA.</title>
        <authorList>
            <person name="Ben Tekaya S."/>
            <person name="Nouioui I."/>
            <person name="Flores G.M."/>
            <person name="Shaal M.N."/>
            <person name="Bredoire F."/>
            <person name="Basile F."/>
            <person name="Van Diepen L."/>
            <person name="Ward N.L."/>
        </authorList>
    </citation>
    <scope>NUCLEOTIDE SEQUENCE [LARGE SCALE GENOMIC DNA]</scope>
    <source>
        <strain evidence="3 4">WL48A</strain>
    </source>
</reference>
<protein>
    <submittedName>
        <fullName evidence="3">Uncharacterized protein</fullName>
    </submittedName>
</protein>
<keyword evidence="2" id="KW-0472">Membrane</keyword>
<comment type="caution">
    <text evidence="3">The sequence shown here is derived from an EMBL/GenBank/DDBJ whole genome shotgun (WGS) entry which is preliminary data.</text>
</comment>
<dbReference type="EMBL" id="JBFNXQ010000021">
    <property type="protein sequence ID" value="MEX5718470.1"/>
    <property type="molecule type" value="Genomic_DNA"/>
</dbReference>